<dbReference type="Proteomes" id="UP000239297">
    <property type="component" value="Unassembled WGS sequence"/>
</dbReference>
<feature type="transmembrane region" description="Helical" evidence="1">
    <location>
        <begin position="292"/>
        <end position="310"/>
    </location>
</feature>
<proteinExistence type="predicted"/>
<dbReference type="InterPro" id="IPR036259">
    <property type="entry name" value="MFS_trans_sf"/>
</dbReference>
<feature type="transmembrane region" description="Helical" evidence="1">
    <location>
        <begin position="260"/>
        <end position="280"/>
    </location>
</feature>
<feature type="transmembrane region" description="Helical" evidence="1">
    <location>
        <begin position="93"/>
        <end position="111"/>
    </location>
</feature>
<dbReference type="SUPFAM" id="SSF103473">
    <property type="entry name" value="MFS general substrate transporter"/>
    <property type="match status" value="1"/>
</dbReference>
<dbReference type="GO" id="GO:0022857">
    <property type="term" value="F:transmembrane transporter activity"/>
    <property type="evidence" value="ECO:0007669"/>
    <property type="project" value="InterPro"/>
</dbReference>
<reference evidence="2 3" key="1">
    <citation type="journal article" date="2014" name="Int. J. Syst. Evol. Microbiol.">
        <title>Arthrobacter pityocampae sp. nov., isolated from Thaumetopoea pityocampa (Lep., Thaumetopoeidae).</title>
        <authorList>
            <person name="Ince I.A."/>
            <person name="Demirbag Z."/>
            <person name="Kati H."/>
        </authorList>
    </citation>
    <scope>NUCLEOTIDE SEQUENCE [LARGE SCALE GENOMIC DNA]</scope>
    <source>
        <strain evidence="2 3">Tp2</strain>
    </source>
</reference>
<feature type="transmembrane region" description="Helical" evidence="1">
    <location>
        <begin position="179"/>
        <end position="198"/>
    </location>
</feature>
<feature type="transmembrane region" description="Helical" evidence="1">
    <location>
        <begin position="151"/>
        <end position="173"/>
    </location>
</feature>
<feature type="transmembrane region" description="Helical" evidence="1">
    <location>
        <begin position="62"/>
        <end position="81"/>
    </location>
</feature>
<feature type="transmembrane region" description="Helical" evidence="1">
    <location>
        <begin position="20"/>
        <end position="42"/>
    </location>
</feature>
<dbReference type="Gene3D" id="1.20.1250.20">
    <property type="entry name" value="MFS general substrate transporter like domains"/>
    <property type="match status" value="1"/>
</dbReference>
<organism evidence="2 3">
    <name type="scientific">Arthrobacter pityocampae</name>
    <dbReference type="NCBI Taxonomy" id="547334"/>
    <lineage>
        <taxon>Bacteria</taxon>
        <taxon>Bacillati</taxon>
        <taxon>Actinomycetota</taxon>
        <taxon>Actinomycetes</taxon>
        <taxon>Micrococcales</taxon>
        <taxon>Micrococcaceae</taxon>
        <taxon>Arthrobacter</taxon>
    </lineage>
</organism>
<protein>
    <submittedName>
        <fullName evidence="2">MFS transporter</fullName>
    </submittedName>
</protein>
<keyword evidence="1" id="KW-0472">Membrane</keyword>
<gene>
    <name evidence="2" type="ORF">C4K88_10795</name>
</gene>
<feature type="transmembrane region" description="Helical" evidence="1">
    <location>
        <begin position="316"/>
        <end position="339"/>
    </location>
</feature>
<evidence type="ECO:0000313" key="3">
    <source>
        <dbReference type="Proteomes" id="UP000239297"/>
    </source>
</evidence>
<dbReference type="OrthoDB" id="2957247at2"/>
<dbReference type="AlphaFoldDB" id="A0A2S5IXE7"/>
<feature type="transmembrane region" description="Helical" evidence="1">
    <location>
        <begin position="117"/>
        <end position="139"/>
    </location>
</feature>
<feature type="transmembrane region" description="Helical" evidence="1">
    <location>
        <begin position="231"/>
        <end position="248"/>
    </location>
</feature>
<name>A0A2S5IXE7_9MICC</name>
<keyword evidence="1" id="KW-1133">Transmembrane helix</keyword>
<dbReference type="EMBL" id="PRKW01000004">
    <property type="protein sequence ID" value="PPB49180.1"/>
    <property type="molecule type" value="Genomic_DNA"/>
</dbReference>
<comment type="caution">
    <text evidence="2">The sequence shown here is derived from an EMBL/GenBank/DDBJ whole genome shotgun (WGS) entry which is preliminary data.</text>
</comment>
<dbReference type="Pfam" id="PF07690">
    <property type="entry name" value="MFS_1"/>
    <property type="match status" value="1"/>
</dbReference>
<evidence type="ECO:0000313" key="2">
    <source>
        <dbReference type="EMBL" id="PPB49180.1"/>
    </source>
</evidence>
<dbReference type="InterPro" id="IPR011701">
    <property type="entry name" value="MFS"/>
</dbReference>
<evidence type="ECO:0000256" key="1">
    <source>
        <dbReference type="SAM" id="Phobius"/>
    </source>
</evidence>
<sequence length="406" mass="39945">MSWDKGITSVSMKRSLQSPVQPHPLLFATSGVALIAVTYGLARLGYGLFLPAFSAAFPLTPAVSGLLASGASILYCVSAGVGFRHASLRPRGVAGLAGLSAALGSLGIAAASSTPVFVGGVLLAGMGSGFASPAMVELVRRNADPSARGRLQSVVNAGTGFGVVLAGALSLVLGEAWRVAWVLVAALAAASTLAVLRLDRDSGRPGARPAGRQAEPSLVAPSAFHGLARPLGGALVFGAGSAAVWVYGRATFEQAGGMSVGLSAGAWMALGLGGAGAAAVSRWLAGQPIRVTWPLSTLMTALATALVGTVPGSLLLAYAAAAAFGLAYMAATSVLILWASAVATDSAAGTSVLFIALVLGQAAGASLTGLLLEEGTAAVAFLVAALACAASAVVAVPTTAGTARVR</sequence>
<keyword evidence="3" id="KW-1185">Reference proteome</keyword>
<feature type="transmembrane region" description="Helical" evidence="1">
    <location>
        <begin position="351"/>
        <end position="372"/>
    </location>
</feature>
<keyword evidence="1" id="KW-0812">Transmembrane</keyword>
<feature type="transmembrane region" description="Helical" evidence="1">
    <location>
        <begin position="378"/>
        <end position="400"/>
    </location>
</feature>
<accession>A0A2S5IXE7</accession>